<organism evidence="1 2">
    <name type="scientific">Ditylenchus dipsaci</name>
    <dbReference type="NCBI Taxonomy" id="166011"/>
    <lineage>
        <taxon>Eukaryota</taxon>
        <taxon>Metazoa</taxon>
        <taxon>Ecdysozoa</taxon>
        <taxon>Nematoda</taxon>
        <taxon>Chromadorea</taxon>
        <taxon>Rhabditida</taxon>
        <taxon>Tylenchina</taxon>
        <taxon>Tylenchomorpha</taxon>
        <taxon>Sphaerularioidea</taxon>
        <taxon>Anguinidae</taxon>
        <taxon>Anguininae</taxon>
        <taxon>Ditylenchus</taxon>
    </lineage>
</organism>
<dbReference type="AlphaFoldDB" id="A0A915DKI0"/>
<name>A0A915DKI0_9BILA</name>
<evidence type="ECO:0000313" key="1">
    <source>
        <dbReference type="Proteomes" id="UP000887574"/>
    </source>
</evidence>
<proteinExistence type="predicted"/>
<reference evidence="2" key="1">
    <citation type="submission" date="2022-11" db="UniProtKB">
        <authorList>
            <consortium name="WormBaseParasite"/>
        </authorList>
    </citation>
    <scope>IDENTIFICATION</scope>
</reference>
<keyword evidence="1" id="KW-1185">Reference proteome</keyword>
<accession>A0A915DKI0</accession>
<protein>
    <submittedName>
        <fullName evidence="2">Uncharacterized protein</fullName>
    </submittedName>
</protein>
<sequence>MQWSKEEKVEQVDRYIASPLGEKYVELSANLCKQLLCLYRAQHHIIKDSKKENPLHDDFLSESAYGLTEQWNCAVTKWYEEYLVRSDEAGFTNVGEEQMSCELTVVLRRVFARATAEAAPCFGSRMDVVVSCLKHKFIFIIELGYYFGGVKKAEYFAKDTMPGKKALPFLKSCGQLTEVAPQIKLARKLEQVIILAPKNIQTGFKSFDYMASMTSNSALSSKYTTYCCLAVLVNKHENFRY</sequence>
<dbReference type="WBParaSite" id="jg20499">
    <property type="protein sequence ID" value="jg20499"/>
    <property type="gene ID" value="jg20499"/>
</dbReference>
<evidence type="ECO:0000313" key="2">
    <source>
        <dbReference type="WBParaSite" id="jg20499"/>
    </source>
</evidence>
<dbReference type="Proteomes" id="UP000887574">
    <property type="component" value="Unplaced"/>
</dbReference>